<keyword evidence="4" id="KW-0175">Coiled coil</keyword>
<dbReference type="EMBL" id="JTHE03000079">
    <property type="protein sequence ID" value="MCM1983824.1"/>
    <property type="molecule type" value="Genomic_DNA"/>
</dbReference>
<gene>
    <name evidence="5" type="ORF">QQ91_0013460</name>
</gene>
<comment type="caution">
    <text evidence="5">The sequence shown here is derived from an EMBL/GenBank/DDBJ whole genome shotgun (WGS) entry which is preliminary data.</text>
</comment>
<keyword evidence="2" id="KW-0157">Chromophore</keyword>
<evidence type="ECO:0000313" key="5">
    <source>
        <dbReference type="EMBL" id="MCM1983824.1"/>
    </source>
</evidence>
<dbReference type="InterPro" id="IPR009050">
    <property type="entry name" value="Globin-like_sf"/>
</dbReference>
<dbReference type="InterPro" id="IPR038719">
    <property type="entry name" value="Phycobilisome_asu/bsu_sf"/>
</dbReference>
<keyword evidence="3" id="KW-0089">Bile pigment</keyword>
<comment type="similarity">
    <text evidence="1">Belongs to the phycobiliprotein family.</text>
</comment>
<reference evidence="5 6" key="1">
    <citation type="journal article" date="2015" name="Genome Announc.">
        <title>Draft Genome Sequence of Filamentous Marine Cyanobacterium Lyngbya confervoides Strain BDU141951.</title>
        <authorList>
            <person name="Chandrababunaidu M.M."/>
            <person name="Sen D."/>
            <person name="Tripathy S."/>
        </authorList>
    </citation>
    <scope>NUCLEOTIDE SEQUENCE [LARGE SCALE GENOMIC DNA]</scope>
    <source>
        <strain evidence="5 6">BDU141951</strain>
    </source>
</reference>
<evidence type="ECO:0000313" key="6">
    <source>
        <dbReference type="Proteomes" id="UP000031561"/>
    </source>
</evidence>
<dbReference type="Pfam" id="PF00502">
    <property type="entry name" value="Phycobilisome"/>
    <property type="match status" value="1"/>
</dbReference>
<name>A0ABD4T5L7_9CYAN</name>
<protein>
    <submittedName>
        <fullName evidence="5">Allophycocyanin</fullName>
    </submittedName>
</protein>
<proteinExistence type="inferred from homology"/>
<dbReference type="Gene3D" id="1.10.490.20">
    <property type="entry name" value="Phycocyanins"/>
    <property type="match status" value="1"/>
</dbReference>
<dbReference type="Proteomes" id="UP000031561">
    <property type="component" value="Unassembled WGS sequence"/>
</dbReference>
<dbReference type="AlphaFoldDB" id="A0ABD4T5L7"/>
<keyword evidence="6" id="KW-1185">Reference proteome</keyword>
<evidence type="ECO:0000256" key="1">
    <source>
        <dbReference type="ARBA" id="ARBA00008182"/>
    </source>
</evidence>
<dbReference type="SUPFAM" id="SSF46458">
    <property type="entry name" value="Globin-like"/>
    <property type="match status" value="1"/>
</dbReference>
<evidence type="ECO:0000256" key="4">
    <source>
        <dbReference type="SAM" id="Coils"/>
    </source>
</evidence>
<dbReference type="RefSeq" id="WP_166275410.1">
    <property type="nucleotide sequence ID" value="NZ_JTHE03000079.1"/>
</dbReference>
<dbReference type="InterPro" id="IPR012128">
    <property type="entry name" value="Phycobilisome_asu/bsu"/>
</dbReference>
<accession>A0ABD4T5L7</accession>
<organism evidence="5 6">
    <name type="scientific">Lyngbya confervoides BDU141951</name>
    <dbReference type="NCBI Taxonomy" id="1574623"/>
    <lineage>
        <taxon>Bacteria</taxon>
        <taxon>Bacillati</taxon>
        <taxon>Cyanobacteriota</taxon>
        <taxon>Cyanophyceae</taxon>
        <taxon>Oscillatoriophycideae</taxon>
        <taxon>Oscillatoriales</taxon>
        <taxon>Microcoleaceae</taxon>
        <taxon>Lyngbya</taxon>
    </lineage>
</organism>
<evidence type="ECO:0000256" key="3">
    <source>
        <dbReference type="ARBA" id="ARBA00023307"/>
    </source>
</evidence>
<feature type="coiled-coil region" evidence="4">
    <location>
        <begin position="29"/>
        <end position="56"/>
    </location>
</feature>
<evidence type="ECO:0000256" key="2">
    <source>
        <dbReference type="ARBA" id="ARBA00022991"/>
    </source>
</evidence>
<sequence>MLKQFKQLALETEGRYATESELDFIHVFIESAQNRIKTYEKIRNEEESLLDDIQATAIEIDAHAFYRDNQDMQAVGRRDRKFLLRHIAASLLIADIDRLRDGLLIWLSTIMKAQRVERLSSILCQAERRVLEQRLSTTEFETIKSALAVSQSLIG</sequence>